<dbReference type="AlphaFoldDB" id="A0A3B7MNJ4"/>
<dbReference type="RefSeq" id="WP_119050403.1">
    <property type="nucleotide sequence ID" value="NZ_CP032157.1"/>
</dbReference>
<accession>A0A3B7MNJ4</accession>
<evidence type="ECO:0000259" key="11">
    <source>
        <dbReference type="Pfam" id="PF22366"/>
    </source>
</evidence>
<keyword evidence="3" id="KW-0285">Flavoprotein</keyword>
<gene>
    <name evidence="12" type="ORF">D3H65_11230</name>
</gene>
<dbReference type="Pfam" id="PF07992">
    <property type="entry name" value="Pyr_redox_2"/>
    <property type="match status" value="1"/>
</dbReference>
<comment type="similarity">
    <text evidence="1">Belongs to the NADH dehydrogenase family.</text>
</comment>
<dbReference type="PRINTS" id="PR00368">
    <property type="entry name" value="FADPNR"/>
</dbReference>
<keyword evidence="9" id="KW-0472">Membrane</keyword>
<evidence type="ECO:0000256" key="1">
    <source>
        <dbReference type="ARBA" id="ARBA00005272"/>
    </source>
</evidence>
<protein>
    <recommendedName>
        <fullName evidence="2">NADH:ubiquinone reductase (non-electrogenic)</fullName>
        <ecNumber evidence="2">1.6.5.9</ecNumber>
    </recommendedName>
</protein>
<keyword evidence="7" id="KW-0520">NAD</keyword>
<comment type="catalytic activity">
    <reaction evidence="8">
        <text>a quinone + NADH + H(+) = a quinol + NAD(+)</text>
        <dbReference type="Rhea" id="RHEA:46160"/>
        <dbReference type="ChEBI" id="CHEBI:15378"/>
        <dbReference type="ChEBI" id="CHEBI:24646"/>
        <dbReference type="ChEBI" id="CHEBI:57540"/>
        <dbReference type="ChEBI" id="CHEBI:57945"/>
        <dbReference type="ChEBI" id="CHEBI:132124"/>
        <dbReference type="EC" id="1.6.5.9"/>
    </reaction>
</comment>
<dbReference type="Proteomes" id="UP000263900">
    <property type="component" value="Chromosome"/>
</dbReference>
<dbReference type="Gene3D" id="3.50.50.100">
    <property type="match status" value="1"/>
</dbReference>
<dbReference type="PRINTS" id="PR00411">
    <property type="entry name" value="PNDRDTASEI"/>
</dbReference>
<feature type="transmembrane region" description="Helical" evidence="9">
    <location>
        <begin position="371"/>
        <end position="391"/>
    </location>
</feature>
<dbReference type="Pfam" id="PF22366">
    <property type="entry name" value="NDH2_C"/>
    <property type="match status" value="1"/>
</dbReference>
<evidence type="ECO:0000313" key="12">
    <source>
        <dbReference type="EMBL" id="AXY74516.1"/>
    </source>
</evidence>
<evidence type="ECO:0000256" key="4">
    <source>
        <dbReference type="ARBA" id="ARBA00022827"/>
    </source>
</evidence>
<reference evidence="12 13" key="1">
    <citation type="submission" date="2018-09" db="EMBL/GenBank/DDBJ databases">
        <title>Genome sequencing of strain 6GH32-13.</title>
        <authorList>
            <person name="Weon H.-Y."/>
            <person name="Heo J."/>
            <person name="Kwon S.-W."/>
        </authorList>
    </citation>
    <scope>NUCLEOTIDE SEQUENCE [LARGE SCALE GENOMIC DNA]</scope>
    <source>
        <strain evidence="12 13">5GH32-13</strain>
    </source>
</reference>
<evidence type="ECO:0000313" key="13">
    <source>
        <dbReference type="Proteomes" id="UP000263900"/>
    </source>
</evidence>
<evidence type="ECO:0000256" key="8">
    <source>
        <dbReference type="ARBA" id="ARBA00047599"/>
    </source>
</evidence>
<dbReference type="InterPro" id="IPR045024">
    <property type="entry name" value="NDH-2"/>
</dbReference>
<evidence type="ECO:0000256" key="3">
    <source>
        <dbReference type="ARBA" id="ARBA00022630"/>
    </source>
</evidence>
<keyword evidence="6" id="KW-0560">Oxidoreductase</keyword>
<dbReference type="OrthoDB" id="9781621at2"/>
<name>A0A3B7MNJ4_9BACT</name>
<evidence type="ECO:0000256" key="5">
    <source>
        <dbReference type="ARBA" id="ARBA00022946"/>
    </source>
</evidence>
<proteinExistence type="inferred from homology"/>
<dbReference type="KEGG" id="pseg:D3H65_11230"/>
<keyword evidence="4" id="KW-0274">FAD</keyword>
<organism evidence="12 13">
    <name type="scientific">Paraflavitalea soli</name>
    <dbReference type="NCBI Taxonomy" id="2315862"/>
    <lineage>
        <taxon>Bacteria</taxon>
        <taxon>Pseudomonadati</taxon>
        <taxon>Bacteroidota</taxon>
        <taxon>Chitinophagia</taxon>
        <taxon>Chitinophagales</taxon>
        <taxon>Chitinophagaceae</taxon>
        <taxon>Paraflavitalea</taxon>
    </lineage>
</organism>
<sequence length="424" mass="47709">MDGHQKKVVVIGGGFAGVHLIQQLAKDQRFHITLVDRNNYNFFPPLIYQVSAGFLEPSNISYPFRKLYHHKKNITFRLGEFKRVIPEENKVEISSGDLYYDYLIFSTGTQSNFFGIEHVMKKAVPMKTINDAIELRNYILQTIEKATITTDPAERKKLLTMVVVGAGPSGVEISGILAEMKNGIYKKDYPELIGQPGNIYLVDSGPKVLGPMSAKSQDYTHKSLEAMGIKILLSKQVKDYDFTDDSVVFADGEKIATDTLIWTAGVIATELPGMPKESIGRGRRVLVDAYNKAQGFDNIYALGDSCFMTTDPAFPNGHPQLAQVAIQQGKNLAHNLKMIADNRPLKPFIYNDKGTMAIIGKTKAVADIGKLHFKGFIAAMIWGFIHIWSLINYRNKFKTFFNWGFAWFTKDVAMRFIFRPDKKV</sequence>
<dbReference type="SUPFAM" id="SSF51905">
    <property type="entry name" value="FAD/NAD(P)-binding domain"/>
    <property type="match status" value="1"/>
</dbReference>
<dbReference type="EC" id="1.6.5.9" evidence="2"/>
<keyword evidence="9" id="KW-1133">Transmembrane helix</keyword>
<dbReference type="GO" id="GO:0050136">
    <property type="term" value="F:NADH dehydrogenase (quinone) (non-electrogenic) activity"/>
    <property type="evidence" value="ECO:0007669"/>
    <property type="project" value="UniProtKB-EC"/>
</dbReference>
<evidence type="ECO:0000256" key="9">
    <source>
        <dbReference type="SAM" id="Phobius"/>
    </source>
</evidence>
<keyword evidence="13" id="KW-1185">Reference proteome</keyword>
<evidence type="ECO:0000256" key="7">
    <source>
        <dbReference type="ARBA" id="ARBA00023027"/>
    </source>
</evidence>
<evidence type="ECO:0000256" key="2">
    <source>
        <dbReference type="ARBA" id="ARBA00012637"/>
    </source>
</evidence>
<evidence type="ECO:0000259" key="10">
    <source>
        <dbReference type="Pfam" id="PF07992"/>
    </source>
</evidence>
<keyword evidence="5" id="KW-0809">Transit peptide</keyword>
<feature type="domain" description="FAD/NAD(P)-binding" evidence="10">
    <location>
        <begin position="6"/>
        <end position="329"/>
    </location>
</feature>
<dbReference type="PANTHER" id="PTHR43706:SF47">
    <property type="entry name" value="EXTERNAL NADH-UBIQUINONE OXIDOREDUCTASE 1, MITOCHONDRIAL-RELATED"/>
    <property type="match status" value="1"/>
</dbReference>
<keyword evidence="9" id="KW-0812">Transmembrane</keyword>
<feature type="domain" description="External alternative NADH-ubiquinone oxidoreductase-like C-terminal" evidence="11">
    <location>
        <begin position="353"/>
        <end position="404"/>
    </location>
</feature>
<dbReference type="InterPro" id="IPR054585">
    <property type="entry name" value="NDH2-like_C"/>
</dbReference>
<dbReference type="EMBL" id="CP032157">
    <property type="protein sequence ID" value="AXY74516.1"/>
    <property type="molecule type" value="Genomic_DNA"/>
</dbReference>
<dbReference type="InterPro" id="IPR023753">
    <property type="entry name" value="FAD/NAD-binding_dom"/>
</dbReference>
<dbReference type="InterPro" id="IPR036188">
    <property type="entry name" value="FAD/NAD-bd_sf"/>
</dbReference>
<dbReference type="PANTHER" id="PTHR43706">
    <property type="entry name" value="NADH DEHYDROGENASE"/>
    <property type="match status" value="1"/>
</dbReference>
<evidence type="ECO:0000256" key="6">
    <source>
        <dbReference type="ARBA" id="ARBA00023002"/>
    </source>
</evidence>